<dbReference type="FunFam" id="1.10.12.10:FF:000004">
    <property type="entry name" value="Delta3,5-delta2,4-dienoyl-CoA isomerase"/>
    <property type="match status" value="1"/>
</dbReference>
<evidence type="ECO:0000313" key="8">
    <source>
        <dbReference type="Proteomes" id="UP001295684"/>
    </source>
</evidence>
<comment type="similarity">
    <text evidence="2">Belongs to the enoyl-CoA hydratase/isomerase family.</text>
</comment>
<dbReference type="GO" id="GO:0051750">
    <property type="term" value="F:delta(3,5)-delta(2,4)-dienoyl-CoA isomerase activity"/>
    <property type="evidence" value="ECO:0007669"/>
    <property type="project" value="TreeGrafter"/>
</dbReference>
<dbReference type="PANTHER" id="PTHR43149:SF1">
    <property type="entry name" value="DELTA(3,5)-DELTA(2,4)-DIENOYL-COA ISOMERASE, MITOCHONDRIAL"/>
    <property type="match status" value="1"/>
</dbReference>
<dbReference type="CDD" id="cd06558">
    <property type="entry name" value="crotonase-like"/>
    <property type="match status" value="1"/>
</dbReference>
<proteinExistence type="inferred from homology"/>
<evidence type="ECO:0000313" key="6">
    <source>
        <dbReference type="EMBL" id="CAI2374820.1"/>
    </source>
</evidence>
<sequence>MEQSSLDFKTITVEFADNGVATLTLNRPKMLNAFSYPLMCELKEALTYLGSPGNDEDVRVVVVKGNGKAFSSGLDLTDTSESFSEPVEEHGPDVARKAIEITKYVESCQQTMSAAEECRVPVIVALHGYCFGAAIDFSSACDIRLAAKDAKMSIREVEAGMVSDFGTLQRFDRKVGNSSWFRELSYTGRFFYPEEAKKHGFITNIYETKEELHKAAHELADVIASKSPVAVVGSKASMNFSQDHSVSDGLTHIRMMNSSLLQSEDTVIAAMASLSKQVPKFSKL</sequence>
<dbReference type="EMBL" id="CAMPGE010016248">
    <property type="protein sequence ID" value="CAI2374821.1"/>
    <property type="molecule type" value="Genomic_DNA"/>
</dbReference>
<reference evidence="6" key="1">
    <citation type="submission" date="2023-07" db="EMBL/GenBank/DDBJ databases">
        <authorList>
            <consortium name="AG Swart"/>
            <person name="Singh M."/>
            <person name="Singh A."/>
            <person name="Seah K."/>
            <person name="Emmerich C."/>
        </authorList>
    </citation>
    <scope>NUCLEOTIDE SEQUENCE</scope>
    <source>
        <strain evidence="6">DP1</strain>
    </source>
</reference>
<keyword evidence="3" id="KW-0276">Fatty acid metabolism</keyword>
<keyword evidence="8" id="KW-1185">Reference proteome</keyword>
<dbReference type="Proteomes" id="UP001295684">
    <property type="component" value="Unassembled WGS sequence"/>
</dbReference>
<dbReference type="PANTHER" id="PTHR43149">
    <property type="entry name" value="ENOYL-COA HYDRATASE"/>
    <property type="match status" value="1"/>
</dbReference>
<dbReference type="InterPro" id="IPR001753">
    <property type="entry name" value="Enoyl-CoA_hydra/iso"/>
</dbReference>
<dbReference type="AlphaFoldDB" id="A0AAD1XLC5"/>
<dbReference type="GO" id="GO:0006631">
    <property type="term" value="P:fatty acid metabolic process"/>
    <property type="evidence" value="ECO:0007669"/>
    <property type="project" value="UniProtKB-KW"/>
</dbReference>
<gene>
    <name evidence="6" type="ORF">ECRASSUSDP1_LOCUS16178</name>
    <name evidence="7" type="ORF">ECRASSUSDP1_LOCUS16179</name>
</gene>
<dbReference type="Gene3D" id="3.90.226.10">
    <property type="entry name" value="2-enoyl-CoA Hydratase, Chain A, domain 1"/>
    <property type="match status" value="1"/>
</dbReference>
<keyword evidence="4" id="KW-0443">Lipid metabolism</keyword>
<evidence type="ECO:0000256" key="4">
    <source>
        <dbReference type="ARBA" id="ARBA00023098"/>
    </source>
</evidence>
<dbReference type="InterPro" id="IPR014748">
    <property type="entry name" value="Enoyl-CoA_hydra_C"/>
</dbReference>
<dbReference type="InterPro" id="IPR029045">
    <property type="entry name" value="ClpP/crotonase-like_dom_sf"/>
</dbReference>
<comment type="caution">
    <text evidence="6">The sequence shown here is derived from an EMBL/GenBank/DDBJ whole genome shotgun (WGS) entry which is preliminary data.</text>
</comment>
<dbReference type="Pfam" id="PF00378">
    <property type="entry name" value="ECH_1"/>
    <property type="match status" value="1"/>
</dbReference>
<evidence type="ECO:0000256" key="2">
    <source>
        <dbReference type="ARBA" id="ARBA00005254"/>
    </source>
</evidence>
<keyword evidence="5" id="KW-0413">Isomerase</keyword>
<organism evidence="6 8">
    <name type="scientific">Euplotes crassus</name>
    <dbReference type="NCBI Taxonomy" id="5936"/>
    <lineage>
        <taxon>Eukaryota</taxon>
        <taxon>Sar</taxon>
        <taxon>Alveolata</taxon>
        <taxon>Ciliophora</taxon>
        <taxon>Intramacronucleata</taxon>
        <taxon>Spirotrichea</taxon>
        <taxon>Hypotrichia</taxon>
        <taxon>Euplotida</taxon>
        <taxon>Euplotidae</taxon>
        <taxon>Moneuplotes</taxon>
    </lineage>
</organism>
<evidence type="ECO:0000313" key="7">
    <source>
        <dbReference type="EMBL" id="CAI2374821.1"/>
    </source>
</evidence>
<evidence type="ECO:0000256" key="5">
    <source>
        <dbReference type="ARBA" id="ARBA00023235"/>
    </source>
</evidence>
<dbReference type="Gene3D" id="1.10.12.10">
    <property type="entry name" value="Lyase 2-enoyl-coa Hydratase, Chain A, domain 2"/>
    <property type="match status" value="1"/>
</dbReference>
<dbReference type="EMBL" id="CAMPGE010016247">
    <property type="protein sequence ID" value="CAI2374820.1"/>
    <property type="molecule type" value="Genomic_DNA"/>
</dbReference>
<accession>A0AAD1XLC5</accession>
<evidence type="ECO:0000256" key="1">
    <source>
        <dbReference type="ARBA" id="ARBA00005005"/>
    </source>
</evidence>
<protein>
    <submittedName>
        <fullName evidence="6">Uncharacterized protein</fullName>
    </submittedName>
</protein>
<dbReference type="SUPFAM" id="SSF52096">
    <property type="entry name" value="ClpP/crotonase"/>
    <property type="match status" value="1"/>
</dbReference>
<name>A0AAD1XLC5_EUPCR</name>
<evidence type="ECO:0000256" key="3">
    <source>
        <dbReference type="ARBA" id="ARBA00022832"/>
    </source>
</evidence>
<dbReference type="InterPro" id="IPR045002">
    <property type="entry name" value="Ech1-like"/>
</dbReference>
<comment type="pathway">
    <text evidence="1">Lipid metabolism; fatty acid beta-oxidation.</text>
</comment>